<comment type="caution">
    <text evidence="6">The sequence shown here is derived from an EMBL/GenBank/DDBJ whole genome shotgun (WGS) entry which is preliminary data.</text>
</comment>
<dbReference type="Pfam" id="PF13564">
    <property type="entry name" value="DoxX_2"/>
    <property type="match status" value="1"/>
</dbReference>
<feature type="transmembrane region" description="Helical" evidence="5">
    <location>
        <begin position="68"/>
        <end position="88"/>
    </location>
</feature>
<organism evidence="6">
    <name type="scientific">Paenibacillus sp. SYP-B3998</name>
    <dbReference type="NCBI Taxonomy" id="2678564"/>
    <lineage>
        <taxon>Bacteria</taxon>
        <taxon>Bacillati</taxon>
        <taxon>Bacillota</taxon>
        <taxon>Bacilli</taxon>
        <taxon>Bacillales</taxon>
        <taxon>Paenibacillaceae</taxon>
        <taxon>Paenibacillus</taxon>
    </lineage>
</organism>
<protein>
    <submittedName>
        <fullName evidence="6">DoxX family protein</fullName>
    </submittedName>
</protein>
<feature type="transmembrane region" description="Helical" evidence="5">
    <location>
        <begin position="7"/>
        <end position="26"/>
    </location>
</feature>
<dbReference type="InterPro" id="IPR032808">
    <property type="entry name" value="DoxX"/>
</dbReference>
<name>A0A6G4A3I8_9BACL</name>
<keyword evidence="4 5" id="KW-0472">Membrane</keyword>
<sequence length="117" mass="12913">MKWTVRILQGLLSLAYFIFSFMKLSGNEMQVQSFTETYGYSVGFMYVIGVIELLAAIGLLIGFKKPRIAFYSAGVIVITMAGAVFTHLRVGQGMGMATVPLILLILALIVFLGRRLK</sequence>
<dbReference type="GO" id="GO:0016020">
    <property type="term" value="C:membrane"/>
    <property type="evidence" value="ECO:0007669"/>
    <property type="project" value="UniProtKB-SubCell"/>
</dbReference>
<dbReference type="AlphaFoldDB" id="A0A6G4A3I8"/>
<proteinExistence type="predicted"/>
<keyword evidence="2 5" id="KW-0812">Transmembrane</keyword>
<evidence type="ECO:0000256" key="1">
    <source>
        <dbReference type="ARBA" id="ARBA00004141"/>
    </source>
</evidence>
<comment type="subcellular location">
    <subcellularLocation>
        <location evidence="1">Membrane</location>
        <topology evidence="1">Multi-pass membrane protein</topology>
    </subcellularLocation>
</comment>
<evidence type="ECO:0000256" key="3">
    <source>
        <dbReference type="ARBA" id="ARBA00022989"/>
    </source>
</evidence>
<evidence type="ECO:0000313" key="6">
    <source>
        <dbReference type="EMBL" id="NEW08955.1"/>
    </source>
</evidence>
<gene>
    <name evidence="6" type="ORF">GK047_23455</name>
</gene>
<dbReference type="RefSeq" id="WP_163952346.1">
    <property type="nucleotide sequence ID" value="NZ_JAAIKC010000012.1"/>
</dbReference>
<evidence type="ECO:0000256" key="4">
    <source>
        <dbReference type="ARBA" id="ARBA00023136"/>
    </source>
</evidence>
<feature type="transmembrane region" description="Helical" evidence="5">
    <location>
        <begin position="94"/>
        <end position="113"/>
    </location>
</feature>
<feature type="transmembrane region" description="Helical" evidence="5">
    <location>
        <begin position="38"/>
        <end position="61"/>
    </location>
</feature>
<keyword evidence="3 5" id="KW-1133">Transmembrane helix</keyword>
<dbReference type="EMBL" id="JAAIKC010000012">
    <property type="protein sequence ID" value="NEW08955.1"/>
    <property type="molecule type" value="Genomic_DNA"/>
</dbReference>
<evidence type="ECO:0000256" key="2">
    <source>
        <dbReference type="ARBA" id="ARBA00022692"/>
    </source>
</evidence>
<accession>A0A6G4A3I8</accession>
<reference evidence="6" key="1">
    <citation type="submission" date="2020-02" db="EMBL/GenBank/DDBJ databases">
        <authorList>
            <person name="Shen X.-R."/>
            <person name="Zhang Y.-X."/>
        </authorList>
    </citation>
    <scope>NUCLEOTIDE SEQUENCE</scope>
    <source>
        <strain evidence="6">SYP-B3998</strain>
    </source>
</reference>
<evidence type="ECO:0000256" key="5">
    <source>
        <dbReference type="SAM" id="Phobius"/>
    </source>
</evidence>